<dbReference type="EMBL" id="JAPDRL010000021">
    <property type="protein sequence ID" value="KAJ9666220.1"/>
    <property type="molecule type" value="Genomic_DNA"/>
</dbReference>
<dbReference type="PANTHER" id="PTHR42760:SF127">
    <property type="entry name" value="3-KETOACYL-ACYL CARRIER PROTEIN REDUCTASE-RELATED"/>
    <property type="match status" value="1"/>
</dbReference>
<keyword evidence="2" id="KW-0521">NADP</keyword>
<keyword evidence="5" id="KW-1185">Reference proteome</keyword>
<gene>
    <name evidence="4" type="ORF">H2201_003654</name>
</gene>
<dbReference type="PROSITE" id="PS00061">
    <property type="entry name" value="ADH_SHORT"/>
    <property type="match status" value="1"/>
</dbReference>
<evidence type="ECO:0008006" key="6">
    <source>
        <dbReference type="Google" id="ProtNLM"/>
    </source>
</evidence>
<comment type="similarity">
    <text evidence="1 3">Belongs to the short-chain dehydrogenases/reductases (SDR) family.</text>
</comment>
<dbReference type="Proteomes" id="UP001172684">
    <property type="component" value="Unassembled WGS sequence"/>
</dbReference>
<name>A0ABQ9NY17_9PEZI</name>
<dbReference type="InterPro" id="IPR036291">
    <property type="entry name" value="NAD(P)-bd_dom_sf"/>
</dbReference>
<evidence type="ECO:0000313" key="5">
    <source>
        <dbReference type="Proteomes" id="UP001172684"/>
    </source>
</evidence>
<dbReference type="PRINTS" id="PR00080">
    <property type="entry name" value="SDRFAMILY"/>
</dbReference>
<dbReference type="CDD" id="cd05233">
    <property type="entry name" value="SDR_c"/>
    <property type="match status" value="1"/>
</dbReference>
<dbReference type="InterPro" id="IPR020904">
    <property type="entry name" value="Sc_DH/Rdtase_CS"/>
</dbReference>
<dbReference type="SUPFAM" id="SSF51735">
    <property type="entry name" value="NAD(P)-binding Rossmann-fold domains"/>
    <property type="match status" value="1"/>
</dbReference>
<reference evidence="4" key="1">
    <citation type="submission" date="2022-10" db="EMBL/GenBank/DDBJ databases">
        <title>Culturing micro-colonial fungi from biological soil crusts in the Mojave desert and describing Neophaeococcomyces mojavensis, and introducing the new genera and species Taxawa tesnikishii.</title>
        <authorList>
            <person name="Kurbessoian T."/>
            <person name="Stajich J.E."/>
        </authorList>
    </citation>
    <scope>NUCLEOTIDE SEQUENCE</scope>
    <source>
        <strain evidence="4">TK_1</strain>
    </source>
</reference>
<dbReference type="InterPro" id="IPR002347">
    <property type="entry name" value="SDR_fam"/>
</dbReference>
<evidence type="ECO:0000256" key="3">
    <source>
        <dbReference type="RuleBase" id="RU000363"/>
    </source>
</evidence>
<dbReference type="Pfam" id="PF00106">
    <property type="entry name" value="adh_short"/>
    <property type="match status" value="1"/>
</dbReference>
<accession>A0ABQ9NY17</accession>
<comment type="caution">
    <text evidence="4">The sequence shown here is derived from an EMBL/GenBank/DDBJ whole genome shotgun (WGS) entry which is preliminary data.</text>
</comment>
<evidence type="ECO:0000256" key="2">
    <source>
        <dbReference type="ARBA" id="ARBA00022857"/>
    </source>
</evidence>
<proteinExistence type="inferred from homology"/>
<dbReference type="PRINTS" id="PR00081">
    <property type="entry name" value="GDHRDH"/>
</dbReference>
<protein>
    <recommendedName>
        <fullName evidence="6">3-oxoacyl-[acyl-carrier protein] reductase</fullName>
    </recommendedName>
</protein>
<organism evidence="4 5">
    <name type="scientific">Coniosporium apollinis</name>
    <dbReference type="NCBI Taxonomy" id="61459"/>
    <lineage>
        <taxon>Eukaryota</taxon>
        <taxon>Fungi</taxon>
        <taxon>Dikarya</taxon>
        <taxon>Ascomycota</taxon>
        <taxon>Pezizomycotina</taxon>
        <taxon>Dothideomycetes</taxon>
        <taxon>Dothideomycetes incertae sedis</taxon>
        <taxon>Coniosporium</taxon>
    </lineage>
</organism>
<dbReference type="PANTHER" id="PTHR42760">
    <property type="entry name" value="SHORT-CHAIN DEHYDROGENASES/REDUCTASES FAMILY MEMBER"/>
    <property type="match status" value="1"/>
</dbReference>
<dbReference type="Gene3D" id="3.40.50.720">
    <property type="entry name" value="NAD(P)-binding Rossmann-like Domain"/>
    <property type="match status" value="1"/>
</dbReference>
<evidence type="ECO:0000256" key="1">
    <source>
        <dbReference type="ARBA" id="ARBA00006484"/>
    </source>
</evidence>
<evidence type="ECO:0000313" key="4">
    <source>
        <dbReference type="EMBL" id="KAJ9666220.1"/>
    </source>
</evidence>
<sequence length="281" mass="30563">MTSDNSLKGRLALITGASGGIGAACARKLVLYDVDLALTYSSNQLAIEELVAQLRKDHDCQRPDAGYLRISTHKVDLSSAEETINLCEEVRKAHGRPVDILVSNAGYGKRIQNVWWVTFLKFLKQPLIFTDIRLIREIPLEEFDRTININLRSSFLLVKGVVEGMKKQRWGRIIFMSSIAAYGTGLNGCHYAASKGGLTGMMKNLSTRLAEFGITVNDVAPAMIGSTGMIPDGNIVPGLVDSIPLGRLGIPEEVANVVFMYCTTGYATGQSFVLAGGLNHK</sequence>